<name>A0A1B3SKY3_9MOLU</name>
<protein>
    <submittedName>
        <fullName evidence="1">Uncharacterized protein</fullName>
    </submittedName>
</protein>
<dbReference type="AlphaFoldDB" id="A0A1B3SKY3"/>
<reference evidence="1 2" key="1">
    <citation type="submission" date="2016-08" db="EMBL/GenBank/DDBJ databases">
        <title>Complete genome sequence of Spiroplasma helicoides TABS-2 (DSM 22551).</title>
        <authorList>
            <person name="Shen W.-Y."/>
            <person name="Lo W.-S."/>
            <person name="Lai Y.-C."/>
            <person name="Kuo C.-H."/>
        </authorList>
    </citation>
    <scope>NUCLEOTIDE SEQUENCE [LARGE SCALE GENOMIC DNA]</scope>
    <source>
        <strain evidence="1 2">TABS-2</strain>
    </source>
</reference>
<dbReference type="OrthoDB" id="388137at2"/>
<proteinExistence type="predicted"/>
<dbReference type="EMBL" id="CP017015">
    <property type="protein sequence ID" value="AOG60585.1"/>
    <property type="molecule type" value="Genomic_DNA"/>
</dbReference>
<organism evidence="1 2">
    <name type="scientific">Spiroplasma helicoides</name>
    <dbReference type="NCBI Taxonomy" id="216938"/>
    <lineage>
        <taxon>Bacteria</taxon>
        <taxon>Bacillati</taxon>
        <taxon>Mycoplasmatota</taxon>
        <taxon>Mollicutes</taxon>
        <taxon>Entomoplasmatales</taxon>
        <taxon>Spiroplasmataceae</taxon>
        <taxon>Spiroplasma</taxon>
    </lineage>
</organism>
<dbReference type="RefSeq" id="WP_069116633.1">
    <property type="nucleotide sequence ID" value="NZ_CP017015.1"/>
</dbReference>
<accession>A0A1B3SKY3</accession>
<sequence length="271" mass="32149">MKKEMIFLPVTEFVNANLDSNIASNRRDSEYDFNYTRWKSLIYSSQKLKFILKYCQSVMQWLSKNVDVKNYNVSIDTTTVDRFNLSVYEFENHIFNCTLITNFYLIPESEWATKIFEMHFSKYDLINNNLQINDGASFWRGEEGFEKFVNMLFAIMKEPYKFEKHAPVQWQVEFKDKKLSSSQIRMQLASLVSPGIRPEDPYLTMEQAMEIEKGANPLVVAQKAKEESEKKEVINPLWDEAIQQEQKYKDLEFARRAMHGDLPLPKKRKRR</sequence>
<evidence type="ECO:0000313" key="2">
    <source>
        <dbReference type="Proteomes" id="UP000094378"/>
    </source>
</evidence>
<dbReference type="KEGG" id="shj:SHELI_v1c06340"/>
<dbReference type="STRING" id="216938.SHELI_v1c06340"/>
<dbReference type="PATRIC" id="fig|216938.3.peg.646"/>
<dbReference type="Proteomes" id="UP000094378">
    <property type="component" value="Chromosome"/>
</dbReference>
<keyword evidence="2" id="KW-1185">Reference proteome</keyword>
<evidence type="ECO:0000313" key="1">
    <source>
        <dbReference type="EMBL" id="AOG60585.1"/>
    </source>
</evidence>
<gene>
    <name evidence="1" type="ORF">SHELI_v1c06340</name>
</gene>